<dbReference type="InterPro" id="IPR029056">
    <property type="entry name" value="Ribokinase-like"/>
</dbReference>
<evidence type="ECO:0000259" key="7">
    <source>
        <dbReference type="Pfam" id="PF08543"/>
    </source>
</evidence>
<dbReference type="Gene3D" id="3.40.1190.20">
    <property type="match status" value="1"/>
</dbReference>
<dbReference type="PANTHER" id="PTHR20858:SF17">
    <property type="entry name" value="HYDROXYMETHYLPYRIMIDINE_PHOSPHOMETHYLPYRIMIDINE KINASE THI20-RELATED"/>
    <property type="match status" value="1"/>
</dbReference>
<evidence type="ECO:0000313" key="8">
    <source>
        <dbReference type="EMBL" id="KAA5546884.1"/>
    </source>
</evidence>
<keyword evidence="4" id="KW-0547">Nucleotide-binding</keyword>
<dbReference type="EC" id="2.7.1.49" evidence="2"/>
<dbReference type="AlphaFoldDB" id="A0A5M6DH62"/>
<dbReference type="CDD" id="cd01169">
    <property type="entry name" value="HMPP_kinase"/>
    <property type="match status" value="1"/>
</dbReference>
<dbReference type="GO" id="GO:0008972">
    <property type="term" value="F:phosphomethylpyrimidine kinase activity"/>
    <property type="evidence" value="ECO:0007669"/>
    <property type="project" value="InterPro"/>
</dbReference>
<keyword evidence="5 8" id="KW-0418">Kinase</keyword>
<dbReference type="RefSeq" id="WP_150073991.1">
    <property type="nucleotide sequence ID" value="NZ_VWOX01000001.1"/>
</dbReference>
<reference evidence="8 9" key="1">
    <citation type="submission" date="2019-08" db="EMBL/GenBank/DDBJ databases">
        <authorList>
            <person name="Dhanesh K."/>
            <person name="Kumar G."/>
            <person name="Sasikala C."/>
            <person name="Venkata Ramana C."/>
        </authorList>
    </citation>
    <scope>NUCLEOTIDE SEQUENCE [LARGE SCALE GENOMIC DNA]</scope>
    <source>
        <strain evidence="8 9">JC645</strain>
    </source>
</reference>
<comment type="caution">
    <text evidence="8">The sequence shown here is derived from an EMBL/GenBank/DDBJ whole genome shotgun (WGS) entry which is preliminary data.</text>
</comment>
<gene>
    <name evidence="8" type="primary">thiD</name>
    <name evidence="8" type="ORF">FYK55_00170</name>
</gene>
<proteinExistence type="predicted"/>
<dbReference type="Proteomes" id="UP000324479">
    <property type="component" value="Unassembled WGS sequence"/>
</dbReference>
<dbReference type="EMBL" id="VWOX01000001">
    <property type="protein sequence ID" value="KAA5546884.1"/>
    <property type="molecule type" value="Genomic_DNA"/>
</dbReference>
<dbReference type="GO" id="GO:0008902">
    <property type="term" value="F:hydroxymethylpyrimidine kinase activity"/>
    <property type="evidence" value="ECO:0007669"/>
    <property type="project" value="UniProtKB-EC"/>
</dbReference>
<dbReference type="PANTHER" id="PTHR20858">
    <property type="entry name" value="PHOSPHOMETHYLPYRIMIDINE KINASE"/>
    <property type="match status" value="1"/>
</dbReference>
<keyword evidence="3 8" id="KW-0808">Transferase</keyword>
<comment type="pathway">
    <text evidence="1">Cofactor biosynthesis; thiamine diphosphate biosynthesis.</text>
</comment>
<dbReference type="Pfam" id="PF08543">
    <property type="entry name" value="Phos_pyr_kin"/>
    <property type="match status" value="1"/>
</dbReference>
<evidence type="ECO:0000256" key="6">
    <source>
        <dbReference type="ARBA" id="ARBA00022840"/>
    </source>
</evidence>
<sequence length="260" mass="26985">MTPIAMTIAGSDPSGGAGVQADLKTFQQHNVFGTSVLTLITVQNTLRVSRVELLDRELIVEQLRAVTEDLKPAAAKTGALGSAEIIAAVAEQVRDFDFPLVVDPVMISKHGDSLLDDGAIATMQAELLPQAFLLTPNVHEATQLSGVAITDVDSQERAARELASRGPENVLVKGGAGSGDAVDVLVMPTGCYKFSSPRTETDQTHGSGCVLSAAITARLARGEALLPAVSGAKAFISDAISSAPHLGRGRGPVNLNTPVK</sequence>
<dbReference type="InterPro" id="IPR004399">
    <property type="entry name" value="HMP/HMP-P_kinase_dom"/>
</dbReference>
<evidence type="ECO:0000313" key="9">
    <source>
        <dbReference type="Proteomes" id="UP000324479"/>
    </source>
</evidence>
<dbReference type="SUPFAM" id="SSF53613">
    <property type="entry name" value="Ribokinase-like"/>
    <property type="match status" value="1"/>
</dbReference>
<organism evidence="8 9">
    <name type="scientific">Roseiconus nitratireducens</name>
    <dbReference type="NCBI Taxonomy" id="2605748"/>
    <lineage>
        <taxon>Bacteria</taxon>
        <taxon>Pseudomonadati</taxon>
        <taxon>Planctomycetota</taxon>
        <taxon>Planctomycetia</taxon>
        <taxon>Pirellulales</taxon>
        <taxon>Pirellulaceae</taxon>
        <taxon>Roseiconus</taxon>
    </lineage>
</organism>
<dbReference type="GO" id="GO:0005829">
    <property type="term" value="C:cytosol"/>
    <property type="evidence" value="ECO:0007669"/>
    <property type="project" value="TreeGrafter"/>
</dbReference>
<evidence type="ECO:0000256" key="4">
    <source>
        <dbReference type="ARBA" id="ARBA00022741"/>
    </source>
</evidence>
<keyword evidence="6" id="KW-0067">ATP-binding</keyword>
<dbReference type="NCBIfam" id="TIGR00097">
    <property type="entry name" value="HMP-P_kinase"/>
    <property type="match status" value="1"/>
</dbReference>
<accession>A0A5M6DH62</accession>
<feature type="domain" description="Pyridoxamine kinase/Phosphomethylpyrimidine kinase" evidence="7">
    <location>
        <begin position="12"/>
        <end position="254"/>
    </location>
</feature>
<protein>
    <recommendedName>
        <fullName evidence="2">hydroxymethylpyrimidine kinase</fullName>
        <ecNumber evidence="2">2.7.1.49</ecNumber>
    </recommendedName>
</protein>
<evidence type="ECO:0000256" key="3">
    <source>
        <dbReference type="ARBA" id="ARBA00022679"/>
    </source>
</evidence>
<dbReference type="GO" id="GO:0005524">
    <property type="term" value="F:ATP binding"/>
    <property type="evidence" value="ECO:0007669"/>
    <property type="project" value="UniProtKB-KW"/>
</dbReference>
<name>A0A5M6DH62_9BACT</name>
<dbReference type="FunFam" id="3.40.1190.20:FF:000003">
    <property type="entry name" value="Phosphomethylpyrimidine kinase ThiD"/>
    <property type="match status" value="1"/>
</dbReference>
<dbReference type="InterPro" id="IPR013749">
    <property type="entry name" value="PM/HMP-P_kinase-1"/>
</dbReference>
<keyword evidence="9" id="KW-1185">Reference proteome</keyword>
<evidence type="ECO:0000256" key="2">
    <source>
        <dbReference type="ARBA" id="ARBA00012135"/>
    </source>
</evidence>
<evidence type="ECO:0000256" key="5">
    <source>
        <dbReference type="ARBA" id="ARBA00022777"/>
    </source>
</evidence>
<evidence type="ECO:0000256" key="1">
    <source>
        <dbReference type="ARBA" id="ARBA00004948"/>
    </source>
</evidence>
<dbReference type="GO" id="GO:0009228">
    <property type="term" value="P:thiamine biosynthetic process"/>
    <property type="evidence" value="ECO:0007669"/>
    <property type="project" value="InterPro"/>
</dbReference>